<dbReference type="RefSeq" id="WP_149299144.1">
    <property type="nucleotide sequence ID" value="NZ_VTWH01000002.1"/>
</dbReference>
<organism evidence="2 3">
    <name type="scientific">Aureimonas fodinaquatilis</name>
    <dbReference type="NCBI Taxonomy" id="2565783"/>
    <lineage>
        <taxon>Bacteria</taxon>
        <taxon>Pseudomonadati</taxon>
        <taxon>Pseudomonadota</taxon>
        <taxon>Alphaproteobacteria</taxon>
        <taxon>Hyphomicrobiales</taxon>
        <taxon>Aurantimonadaceae</taxon>
        <taxon>Aureimonas</taxon>
    </lineage>
</organism>
<evidence type="ECO:0000256" key="1">
    <source>
        <dbReference type="SAM" id="MobiDB-lite"/>
    </source>
</evidence>
<dbReference type="Proteomes" id="UP000324738">
    <property type="component" value="Unassembled WGS sequence"/>
</dbReference>
<dbReference type="EMBL" id="VTWH01000002">
    <property type="protein sequence ID" value="KAA0970297.1"/>
    <property type="molecule type" value="Genomic_DNA"/>
</dbReference>
<dbReference type="AlphaFoldDB" id="A0A5B0DU15"/>
<evidence type="ECO:0000313" key="3">
    <source>
        <dbReference type="Proteomes" id="UP000324738"/>
    </source>
</evidence>
<evidence type="ECO:0000313" key="2">
    <source>
        <dbReference type="EMBL" id="KAA0970297.1"/>
    </source>
</evidence>
<feature type="region of interest" description="Disordered" evidence="1">
    <location>
        <begin position="1"/>
        <end position="27"/>
    </location>
</feature>
<accession>A0A5B0DU15</accession>
<reference evidence="2 3" key="1">
    <citation type="submission" date="2019-08" db="EMBL/GenBank/DDBJ databases">
        <title>Aureimonas fodiniaquatilis sp. nov., isolated from a coal mine wastewater.</title>
        <authorList>
            <person name="Kim W."/>
        </authorList>
    </citation>
    <scope>NUCLEOTIDE SEQUENCE [LARGE SCALE GENOMIC DNA]</scope>
    <source>
        <strain evidence="2 3">CAU 1482</strain>
    </source>
</reference>
<name>A0A5B0DU15_9HYPH</name>
<gene>
    <name evidence="2" type="ORF">FPY71_07165</name>
</gene>
<feature type="compositionally biased region" description="Basic residues" evidence="1">
    <location>
        <begin position="1"/>
        <end position="18"/>
    </location>
</feature>
<comment type="caution">
    <text evidence="2">The sequence shown here is derived from an EMBL/GenBank/DDBJ whole genome shotgun (WGS) entry which is preliminary data.</text>
</comment>
<proteinExistence type="predicted"/>
<sequence>MSSFAAKRRARQAKRAGRKAKEGERHECGKLVQPPKQETQKQRMATVVAQRVKHLGVSDEVAKQQSSGNAIEYLGQMKLIDGGLNKNQVHAAERIEEAKAAYDAAILLPRQRSSSDYDGPRGAGSSVITDEYEKQAKRSIETWAMMRRAILESGPLGMMAVEAIIFENKLAYKLLGDLRLALNQVHHAFNAPAPRRFSEMA</sequence>
<keyword evidence="3" id="KW-1185">Reference proteome</keyword>
<protein>
    <submittedName>
        <fullName evidence="2">Uncharacterized protein</fullName>
    </submittedName>
</protein>
<dbReference type="OrthoDB" id="7925147at2"/>